<evidence type="ECO:0000313" key="3">
    <source>
        <dbReference type="Proteomes" id="UP000291343"/>
    </source>
</evidence>
<reference evidence="2 3" key="1">
    <citation type="journal article" date="2017" name="Gigascience">
        <title>Genome sequence of the small brown planthopper, Laodelphax striatellus.</title>
        <authorList>
            <person name="Zhu J."/>
            <person name="Jiang F."/>
            <person name="Wang X."/>
            <person name="Yang P."/>
            <person name="Bao Y."/>
            <person name="Zhao W."/>
            <person name="Wang W."/>
            <person name="Lu H."/>
            <person name="Wang Q."/>
            <person name="Cui N."/>
            <person name="Li J."/>
            <person name="Chen X."/>
            <person name="Luo L."/>
            <person name="Yu J."/>
            <person name="Kang L."/>
            <person name="Cui F."/>
        </authorList>
    </citation>
    <scope>NUCLEOTIDE SEQUENCE [LARGE SCALE GENOMIC DNA]</scope>
    <source>
        <strain evidence="2">Lst14</strain>
    </source>
</reference>
<feature type="region of interest" description="Disordered" evidence="1">
    <location>
        <begin position="196"/>
        <end position="230"/>
    </location>
</feature>
<gene>
    <name evidence="2" type="ORF">LSTR_LSTR004757</name>
</gene>
<keyword evidence="3" id="KW-1185">Reference proteome</keyword>
<dbReference type="AlphaFoldDB" id="A0A482XK38"/>
<sequence length="270" mass="31015">MTQPEKLVEHQLKKSIILKKKYSTSNRIIQSRLINHSLEVASQKELNLNLFKQKNVFKMCQWCFCYWANGLYSFKILPQKRTSKFIRSLSNKDTESLTELQLKQKNKYTERRNIMVLKCHACNKETKVPLQKPDPIAKKIQSSDQNHSLLKKSKKKKKKKDFYAGLKSEAIMKCKTSSADEKSTLLLEDTNLDKASNNMASSTTYPNSSTSSKKTNSILNIQKNTSKKKKNKLNIGKLKLILEKEKNSNVSTISKKKKNSSLLSTFLTSL</sequence>
<dbReference type="InParanoid" id="A0A482XK38"/>
<organism evidence="2 3">
    <name type="scientific">Laodelphax striatellus</name>
    <name type="common">Small brown planthopper</name>
    <name type="synonym">Delphax striatella</name>
    <dbReference type="NCBI Taxonomy" id="195883"/>
    <lineage>
        <taxon>Eukaryota</taxon>
        <taxon>Metazoa</taxon>
        <taxon>Ecdysozoa</taxon>
        <taxon>Arthropoda</taxon>
        <taxon>Hexapoda</taxon>
        <taxon>Insecta</taxon>
        <taxon>Pterygota</taxon>
        <taxon>Neoptera</taxon>
        <taxon>Paraneoptera</taxon>
        <taxon>Hemiptera</taxon>
        <taxon>Auchenorrhyncha</taxon>
        <taxon>Fulgoroidea</taxon>
        <taxon>Delphacidae</taxon>
        <taxon>Criomorphinae</taxon>
        <taxon>Laodelphax</taxon>
    </lineage>
</organism>
<proteinExistence type="predicted"/>
<evidence type="ECO:0000313" key="2">
    <source>
        <dbReference type="EMBL" id="RZF46044.1"/>
    </source>
</evidence>
<dbReference type="InterPro" id="IPR029779">
    <property type="entry name" value="Rmp24-like"/>
</dbReference>
<name>A0A482XK38_LAOST</name>
<protein>
    <submittedName>
        <fullName evidence="2">Uncharacterized protein</fullName>
    </submittedName>
</protein>
<dbReference type="Proteomes" id="UP000291343">
    <property type="component" value="Unassembled WGS sequence"/>
</dbReference>
<feature type="region of interest" description="Disordered" evidence="1">
    <location>
        <begin position="137"/>
        <end position="156"/>
    </location>
</feature>
<accession>A0A482XK38</accession>
<comment type="caution">
    <text evidence="2">The sequence shown here is derived from an EMBL/GenBank/DDBJ whole genome shotgun (WGS) entry which is preliminary data.</text>
</comment>
<feature type="compositionally biased region" description="Low complexity" evidence="1">
    <location>
        <begin position="201"/>
        <end position="224"/>
    </location>
</feature>
<evidence type="ECO:0000256" key="1">
    <source>
        <dbReference type="SAM" id="MobiDB-lite"/>
    </source>
</evidence>
<dbReference type="Pfam" id="PF15719">
    <property type="entry name" value="Rmp24-like"/>
    <property type="match status" value="1"/>
</dbReference>
<dbReference type="EMBL" id="QKKF02007188">
    <property type="protein sequence ID" value="RZF46044.1"/>
    <property type="molecule type" value="Genomic_DNA"/>
</dbReference>
<dbReference type="OrthoDB" id="10481907at2759"/>